<feature type="chain" id="PRO_5035703515" description="Transmembrane protein" evidence="1">
    <location>
        <begin position="28"/>
        <end position="138"/>
    </location>
</feature>
<name>A0A8D8TML7_9HEMI</name>
<reference evidence="2" key="1">
    <citation type="submission" date="2021-05" db="EMBL/GenBank/DDBJ databases">
        <authorList>
            <person name="Alioto T."/>
            <person name="Alioto T."/>
            <person name="Gomez Garrido J."/>
        </authorList>
    </citation>
    <scope>NUCLEOTIDE SEQUENCE</scope>
</reference>
<dbReference type="EMBL" id="HBUF01289131">
    <property type="protein sequence ID" value="CAG6688860.1"/>
    <property type="molecule type" value="Transcribed_RNA"/>
</dbReference>
<dbReference type="EMBL" id="HBUF01114739">
    <property type="protein sequence ID" value="CAG6640949.1"/>
    <property type="molecule type" value="Transcribed_RNA"/>
</dbReference>
<dbReference type="EMBL" id="HBUF01338863">
    <property type="protein sequence ID" value="CAG6699049.1"/>
    <property type="molecule type" value="Transcribed_RNA"/>
</dbReference>
<accession>A0A8D8TML7</accession>
<evidence type="ECO:0000313" key="2">
    <source>
        <dbReference type="EMBL" id="CAG6688860.1"/>
    </source>
</evidence>
<proteinExistence type="predicted"/>
<sequence length="138" mass="15775">MTSPNPSSITSMLTFVLLMTFLPLISTFPTNWNMNVDPSTLPEIMDFTPFLGKEICQDGGDDTVCTVAFAAALKKGNHLVKHDDSLRKSCEFDESLNKKVCYIRKKEGISKKTVFELEFWFDTATQKSKLRYNWQEPH</sequence>
<feature type="signal peptide" evidence="1">
    <location>
        <begin position="1"/>
        <end position="27"/>
    </location>
</feature>
<protein>
    <recommendedName>
        <fullName evidence="3">Transmembrane protein</fullName>
    </recommendedName>
</protein>
<dbReference type="AlphaFoldDB" id="A0A8D8TML7"/>
<evidence type="ECO:0000256" key="1">
    <source>
        <dbReference type="SAM" id="SignalP"/>
    </source>
</evidence>
<evidence type="ECO:0008006" key="3">
    <source>
        <dbReference type="Google" id="ProtNLM"/>
    </source>
</evidence>
<organism evidence="2">
    <name type="scientific">Cacopsylla melanoneura</name>
    <dbReference type="NCBI Taxonomy" id="428564"/>
    <lineage>
        <taxon>Eukaryota</taxon>
        <taxon>Metazoa</taxon>
        <taxon>Ecdysozoa</taxon>
        <taxon>Arthropoda</taxon>
        <taxon>Hexapoda</taxon>
        <taxon>Insecta</taxon>
        <taxon>Pterygota</taxon>
        <taxon>Neoptera</taxon>
        <taxon>Paraneoptera</taxon>
        <taxon>Hemiptera</taxon>
        <taxon>Sternorrhyncha</taxon>
        <taxon>Psylloidea</taxon>
        <taxon>Psyllidae</taxon>
        <taxon>Psyllinae</taxon>
        <taxon>Cacopsylla</taxon>
    </lineage>
</organism>
<keyword evidence="1" id="KW-0732">Signal</keyword>
<dbReference type="EMBL" id="HBUF01338859">
    <property type="protein sequence ID" value="CAG6699035.1"/>
    <property type="molecule type" value="Transcribed_RNA"/>
</dbReference>